<dbReference type="EMBL" id="QJNU01000098">
    <property type="protein sequence ID" value="RYP07410.1"/>
    <property type="molecule type" value="Genomic_DNA"/>
</dbReference>
<reference evidence="2 3" key="1">
    <citation type="submission" date="2018-06" db="EMBL/GenBank/DDBJ databases">
        <title>Complete Genomes of Monosporascus.</title>
        <authorList>
            <person name="Robinson A.J."/>
            <person name="Natvig D.O."/>
        </authorList>
    </citation>
    <scope>NUCLEOTIDE SEQUENCE [LARGE SCALE GENOMIC DNA]</scope>
    <source>
        <strain evidence="2 3">CBS 110550</strain>
    </source>
</reference>
<keyword evidence="3" id="KW-1185">Reference proteome</keyword>
<protein>
    <submittedName>
        <fullName evidence="2">Uncharacterized protein</fullName>
    </submittedName>
</protein>
<feature type="region of interest" description="Disordered" evidence="1">
    <location>
        <begin position="52"/>
        <end position="77"/>
    </location>
</feature>
<sequence length="122" mass="13580">MPDNKRRYEEERQTGLKKNRANKQAREGSTSGSHSDPDVTVFGRHVRLAGEDVRSPSYADPCPNRVLGLPNGEDPDSPKISYLDATLPHGPIFFYGYVRTSRDPLSARQRTTATAHVINTTL</sequence>
<dbReference type="Proteomes" id="UP000293360">
    <property type="component" value="Unassembled WGS sequence"/>
</dbReference>
<feature type="region of interest" description="Disordered" evidence="1">
    <location>
        <begin position="1"/>
        <end position="40"/>
    </location>
</feature>
<proteinExistence type="predicted"/>
<evidence type="ECO:0000313" key="2">
    <source>
        <dbReference type="EMBL" id="RYP07410.1"/>
    </source>
</evidence>
<dbReference type="AlphaFoldDB" id="A0A4Q4TPC8"/>
<evidence type="ECO:0000313" key="3">
    <source>
        <dbReference type="Proteomes" id="UP000293360"/>
    </source>
</evidence>
<organism evidence="2 3">
    <name type="scientific">Monosporascus ibericus</name>
    <dbReference type="NCBI Taxonomy" id="155417"/>
    <lineage>
        <taxon>Eukaryota</taxon>
        <taxon>Fungi</taxon>
        <taxon>Dikarya</taxon>
        <taxon>Ascomycota</taxon>
        <taxon>Pezizomycotina</taxon>
        <taxon>Sordariomycetes</taxon>
        <taxon>Xylariomycetidae</taxon>
        <taxon>Xylariales</taxon>
        <taxon>Xylariales incertae sedis</taxon>
        <taxon>Monosporascus</taxon>
    </lineage>
</organism>
<gene>
    <name evidence="2" type="ORF">DL764_002545</name>
</gene>
<accession>A0A4Q4TPC8</accession>
<comment type="caution">
    <text evidence="2">The sequence shown here is derived from an EMBL/GenBank/DDBJ whole genome shotgun (WGS) entry which is preliminary data.</text>
</comment>
<name>A0A4Q4TPC8_9PEZI</name>
<evidence type="ECO:0000256" key="1">
    <source>
        <dbReference type="SAM" id="MobiDB-lite"/>
    </source>
</evidence>
<feature type="compositionally biased region" description="Basic and acidic residues" evidence="1">
    <location>
        <begin position="1"/>
        <end position="14"/>
    </location>
</feature>